<gene>
    <name evidence="1" type="ORF">LCGC14_1036170</name>
</gene>
<sequence length="104" mass="12555">MPRTMHYDVMPPWRIRLSAHSFQLVLGRFYVLIRRTGIKAPLAWTRFDRSSRLSFVLGWPWRWKLGLAVHVWFDRPYRADAKMYDDRYRDLPHDSKISSAWCTA</sequence>
<proteinExistence type="predicted"/>
<evidence type="ECO:0000313" key="1">
    <source>
        <dbReference type="EMBL" id="KKN10469.1"/>
    </source>
</evidence>
<reference evidence="1" key="1">
    <citation type="journal article" date="2015" name="Nature">
        <title>Complex archaea that bridge the gap between prokaryotes and eukaryotes.</title>
        <authorList>
            <person name="Spang A."/>
            <person name="Saw J.H."/>
            <person name="Jorgensen S.L."/>
            <person name="Zaremba-Niedzwiedzka K."/>
            <person name="Martijn J."/>
            <person name="Lind A.E."/>
            <person name="van Eijk R."/>
            <person name="Schleper C."/>
            <person name="Guy L."/>
            <person name="Ettema T.J."/>
        </authorList>
    </citation>
    <scope>NUCLEOTIDE SEQUENCE</scope>
</reference>
<name>A0A0F9MXS9_9ZZZZ</name>
<organism evidence="1">
    <name type="scientific">marine sediment metagenome</name>
    <dbReference type="NCBI Taxonomy" id="412755"/>
    <lineage>
        <taxon>unclassified sequences</taxon>
        <taxon>metagenomes</taxon>
        <taxon>ecological metagenomes</taxon>
    </lineage>
</organism>
<dbReference type="AlphaFoldDB" id="A0A0F9MXS9"/>
<accession>A0A0F9MXS9</accession>
<dbReference type="EMBL" id="LAZR01004241">
    <property type="protein sequence ID" value="KKN10469.1"/>
    <property type="molecule type" value="Genomic_DNA"/>
</dbReference>
<comment type="caution">
    <text evidence="1">The sequence shown here is derived from an EMBL/GenBank/DDBJ whole genome shotgun (WGS) entry which is preliminary data.</text>
</comment>
<protein>
    <submittedName>
        <fullName evidence="1">Uncharacterized protein</fullName>
    </submittedName>
</protein>